<evidence type="ECO:0000313" key="5">
    <source>
        <dbReference type="Proteomes" id="UP000622405"/>
    </source>
</evidence>
<evidence type="ECO:0000313" key="4">
    <source>
        <dbReference type="EMBL" id="MBC3898407.1"/>
    </source>
</evidence>
<dbReference type="InterPro" id="IPR035919">
    <property type="entry name" value="EAL_sf"/>
</dbReference>
<dbReference type="InterPro" id="IPR029787">
    <property type="entry name" value="Nucleotide_cyclase"/>
</dbReference>
<keyword evidence="1" id="KW-1133">Transmembrane helix</keyword>
<feature type="domain" description="GGDEF" evidence="3">
    <location>
        <begin position="630"/>
        <end position="763"/>
    </location>
</feature>
<keyword evidence="5" id="KW-1185">Reference proteome</keyword>
<feature type="transmembrane region" description="Helical" evidence="1">
    <location>
        <begin position="338"/>
        <end position="354"/>
    </location>
</feature>
<dbReference type="SUPFAM" id="SSF55073">
    <property type="entry name" value="Nucleotide cyclase"/>
    <property type="match status" value="1"/>
</dbReference>
<protein>
    <submittedName>
        <fullName evidence="4">EAL domain-containing protein</fullName>
    </submittedName>
</protein>
<feature type="transmembrane region" description="Helical" evidence="1">
    <location>
        <begin position="6"/>
        <end position="27"/>
    </location>
</feature>
<dbReference type="InterPro" id="IPR043128">
    <property type="entry name" value="Rev_trsase/Diguanyl_cyclase"/>
</dbReference>
<feature type="transmembrane region" description="Helical" evidence="1">
    <location>
        <begin position="283"/>
        <end position="303"/>
    </location>
</feature>
<feature type="transmembrane region" description="Helical" evidence="1">
    <location>
        <begin position="204"/>
        <end position="228"/>
    </location>
</feature>
<keyword evidence="1" id="KW-0812">Transmembrane</keyword>
<reference evidence="4 5" key="1">
    <citation type="journal article" date="2020" name="mSystems">
        <title>Defining Genomic and Predicted Metabolic Features of the Acetobacterium Genus.</title>
        <authorList>
            <person name="Ross D.E."/>
            <person name="Marshall C.W."/>
            <person name="Gulliver D."/>
            <person name="May H.D."/>
            <person name="Norman R.S."/>
        </authorList>
    </citation>
    <scope>NUCLEOTIDE SEQUENCE [LARGE SCALE GENOMIC DNA]</scope>
    <source>
        <strain evidence="4 5">DSM 4132</strain>
    </source>
</reference>
<dbReference type="RefSeq" id="WP_186893063.1">
    <property type="nucleotide sequence ID" value="NZ_WJBE01000001.1"/>
</dbReference>
<dbReference type="InterPro" id="IPR001633">
    <property type="entry name" value="EAL_dom"/>
</dbReference>
<proteinExistence type="predicted"/>
<feature type="transmembrane region" description="Helical" evidence="1">
    <location>
        <begin position="315"/>
        <end position="332"/>
    </location>
</feature>
<dbReference type="SUPFAM" id="SSF141868">
    <property type="entry name" value="EAL domain-like"/>
    <property type="match status" value="1"/>
</dbReference>
<feature type="transmembrane region" description="Helical" evidence="1">
    <location>
        <begin position="359"/>
        <end position="378"/>
    </location>
</feature>
<dbReference type="PANTHER" id="PTHR44757">
    <property type="entry name" value="DIGUANYLATE CYCLASE DGCP"/>
    <property type="match status" value="1"/>
</dbReference>
<evidence type="ECO:0000259" key="3">
    <source>
        <dbReference type="PROSITE" id="PS50887"/>
    </source>
</evidence>
<feature type="transmembrane region" description="Helical" evidence="1">
    <location>
        <begin position="102"/>
        <end position="128"/>
    </location>
</feature>
<comment type="caution">
    <text evidence="4">The sequence shown here is derived from an EMBL/GenBank/DDBJ whole genome shotgun (WGS) entry which is preliminary data.</text>
</comment>
<dbReference type="Gene3D" id="3.20.20.450">
    <property type="entry name" value="EAL domain"/>
    <property type="match status" value="1"/>
</dbReference>
<dbReference type="Pfam" id="PF00563">
    <property type="entry name" value="EAL"/>
    <property type="match status" value="1"/>
</dbReference>
<dbReference type="NCBIfam" id="TIGR00254">
    <property type="entry name" value="GGDEF"/>
    <property type="match status" value="1"/>
</dbReference>
<dbReference type="Pfam" id="PF16927">
    <property type="entry name" value="HisKA_7TM"/>
    <property type="match status" value="1"/>
</dbReference>
<dbReference type="CDD" id="cd01948">
    <property type="entry name" value="EAL"/>
    <property type="match status" value="1"/>
</dbReference>
<accession>A0ABR6YT87</accession>
<dbReference type="InterPro" id="IPR000160">
    <property type="entry name" value="GGDEF_dom"/>
</dbReference>
<feature type="transmembrane region" description="Helical" evidence="1">
    <location>
        <begin position="255"/>
        <end position="277"/>
    </location>
</feature>
<dbReference type="SUPFAM" id="SSF55781">
    <property type="entry name" value="GAF domain-like"/>
    <property type="match status" value="1"/>
</dbReference>
<dbReference type="PANTHER" id="PTHR44757:SF2">
    <property type="entry name" value="BIOFILM ARCHITECTURE MAINTENANCE PROTEIN MBAA"/>
    <property type="match status" value="1"/>
</dbReference>
<dbReference type="PROSITE" id="PS50887">
    <property type="entry name" value="GGDEF"/>
    <property type="match status" value="1"/>
</dbReference>
<feature type="transmembrane region" description="Helical" evidence="1">
    <location>
        <begin position="148"/>
        <end position="169"/>
    </location>
</feature>
<feature type="transmembrane region" description="Helical" evidence="1">
    <location>
        <begin position="390"/>
        <end position="407"/>
    </location>
</feature>
<feature type="domain" description="EAL" evidence="2">
    <location>
        <begin position="772"/>
        <end position="1026"/>
    </location>
</feature>
<feature type="transmembrane region" description="Helical" evidence="1">
    <location>
        <begin position="39"/>
        <end position="59"/>
    </location>
</feature>
<dbReference type="CDD" id="cd01949">
    <property type="entry name" value="GGDEF"/>
    <property type="match status" value="1"/>
</dbReference>
<gene>
    <name evidence="4" type="ORF">GH811_02090</name>
</gene>
<dbReference type="InterPro" id="IPR052155">
    <property type="entry name" value="Biofilm_reg_signaling"/>
</dbReference>
<keyword evidence="1" id="KW-0472">Membrane</keyword>
<dbReference type="PROSITE" id="PS50883">
    <property type="entry name" value="EAL"/>
    <property type="match status" value="1"/>
</dbReference>
<dbReference type="Gene3D" id="3.30.70.270">
    <property type="match status" value="1"/>
</dbReference>
<dbReference type="SMART" id="SM00052">
    <property type="entry name" value="EAL"/>
    <property type="match status" value="1"/>
</dbReference>
<sequence length="1026" mass="116796">MENMVFLFSIVFFIFFIFYILSGLYVFLKSPKEPINQVFLAALVSLSLWTFGFTIAISAVDYETCLFWRRFSALGWGSFFAVLLHFSLLLTAKKGALKHWWIYLLIYLPAAIVIFVFAISNNLAPTLYTLVLTDWGWINQAQNTVWDMFYSIYYIGFSLASMVIVWRWGLSHKEAKIKKQSHIIIGSYFLAFLLGTLTDTISNAYLGIAIPQMAPIFLLLPVFSMFYTKNYFGVITIKPEKQESRTLNIISTKKVYSYISIAMIFGGVLNFVTQYLLSKESSLSEVLVLSGILICFGLMIQIVQKLKLSDHQKDYLCVSLLAVLIPIITLQFVEFGAVTIWAFPFILIIAFLVFKEKILLGIMAVSIILTQITVWVMMPLTYVKVSGVDYSARIGLFCIGIWLCYYINKLFLLRLDETAEKMELQELITQISSDCVGINQQNFTENIDYLLKTSCDFFSVDRTYICLFDPEHETFSCLQDYCRPGIESGKARIQNLPINPNHWRMAKILDHELFVASDIGKLPEFVNAELFNMDVKLIKSQIIAPIASKEKIIGFWGLDVETKVLEWQDDHLNFVKIIANILGDTLSRIDSEKELNFMAHYDEITKLPNRNLFTNYLYFSIVKQEFSDDAHLGIIFLDLNSFKTVNNTVGHDMGDELLYLVGEKIKRVVAKTDLVSRFSGDEFLIMISHIKNKNEMAVVAEKLMNLFNEPFMLKWQEFFMTASAGIALYPIDGKDPETLIKNADIAKYKAKEKGRNQYLFCSTDMKGEVNRQNQLTNYLYRALEKGELFINYQPQVCLNTGKVTGVESLLRWQHPELGLISPAVIIPLAEKTSLINPIGEWVLETACRQNKAWQDMGMEPILMAVNISASQFKNPNLISQVEGILQRTGLKPKYLEVEITESTAILELNEIICKLKGLKEIGVSIAIDDFGTEYSSLGRLKMLPLDRLKMDKQFVDGAGHNHKDQAIAKAIIQLGKSLGLSVVAEGVEDENQVSFLKTSHCDLIQGYYYYKPLDAAAIEEILKQQG</sequence>
<dbReference type="Gene3D" id="3.30.450.40">
    <property type="match status" value="1"/>
</dbReference>
<evidence type="ECO:0000256" key="1">
    <source>
        <dbReference type="SAM" id="Phobius"/>
    </source>
</evidence>
<dbReference type="EMBL" id="WJBE01000001">
    <property type="protein sequence ID" value="MBC3898407.1"/>
    <property type="molecule type" value="Genomic_DNA"/>
</dbReference>
<organism evidence="4 5">
    <name type="scientific">Acetobacterium malicum</name>
    <dbReference type="NCBI Taxonomy" id="52692"/>
    <lineage>
        <taxon>Bacteria</taxon>
        <taxon>Bacillati</taxon>
        <taxon>Bacillota</taxon>
        <taxon>Clostridia</taxon>
        <taxon>Eubacteriales</taxon>
        <taxon>Eubacteriaceae</taxon>
        <taxon>Acetobacterium</taxon>
    </lineage>
</organism>
<dbReference type="SMART" id="SM00267">
    <property type="entry name" value="GGDEF"/>
    <property type="match status" value="1"/>
</dbReference>
<name>A0ABR6YT87_9FIRM</name>
<dbReference type="Proteomes" id="UP000622405">
    <property type="component" value="Unassembled WGS sequence"/>
</dbReference>
<dbReference type="Pfam" id="PF00990">
    <property type="entry name" value="GGDEF"/>
    <property type="match status" value="1"/>
</dbReference>
<evidence type="ECO:0000259" key="2">
    <source>
        <dbReference type="PROSITE" id="PS50883"/>
    </source>
</evidence>
<feature type="transmembrane region" description="Helical" evidence="1">
    <location>
        <begin position="71"/>
        <end position="90"/>
    </location>
</feature>
<feature type="transmembrane region" description="Helical" evidence="1">
    <location>
        <begin position="181"/>
        <end position="198"/>
    </location>
</feature>
<dbReference type="InterPro" id="IPR029016">
    <property type="entry name" value="GAF-like_dom_sf"/>
</dbReference>
<dbReference type="InterPro" id="IPR031621">
    <property type="entry name" value="HisKA_7TM"/>
</dbReference>